<keyword evidence="1 2" id="KW-0378">Hydrolase</keyword>
<accession>A0A7W8NFT6</accession>
<keyword evidence="1" id="KW-0255">Endonuclease</keyword>
<protein>
    <recommendedName>
        <fullName evidence="1">mRNA interferase</fullName>
        <ecNumber evidence="1">3.1.-.-</ecNumber>
    </recommendedName>
</protein>
<gene>
    <name evidence="2" type="ORF">HNQ08_004915</name>
</gene>
<dbReference type="PIRSF" id="PIRSF033490">
    <property type="entry name" value="MazF"/>
    <property type="match status" value="1"/>
</dbReference>
<dbReference type="InterPro" id="IPR003477">
    <property type="entry name" value="PemK-like"/>
</dbReference>
<dbReference type="GO" id="GO:0016075">
    <property type="term" value="P:rRNA catabolic process"/>
    <property type="evidence" value="ECO:0007669"/>
    <property type="project" value="TreeGrafter"/>
</dbReference>
<organism evidence="2 3">
    <name type="scientific">Deinococcus humi</name>
    <dbReference type="NCBI Taxonomy" id="662880"/>
    <lineage>
        <taxon>Bacteria</taxon>
        <taxon>Thermotogati</taxon>
        <taxon>Deinococcota</taxon>
        <taxon>Deinococci</taxon>
        <taxon>Deinococcales</taxon>
        <taxon>Deinococcaceae</taxon>
        <taxon>Deinococcus</taxon>
    </lineage>
</organism>
<dbReference type="EMBL" id="JACHFL010000022">
    <property type="protein sequence ID" value="MBB5365789.1"/>
    <property type="molecule type" value="Genomic_DNA"/>
</dbReference>
<dbReference type="PANTHER" id="PTHR33988:SF1">
    <property type="entry name" value="ENDORIBONUCLEASE MAZF7-RELATED"/>
    <property type="match status" value="1"/>
</dbReference>
<dbReference type="Gene3D" id="2.30.30.110">
    <property type="match status" value="1"/>
</dbReference>
<evidence type="ECO:0000313" key="3">
    <source>
        <dbReference type="Proteomes" id="UP000552709"/>
    </source>
</evidence>
<dbReference type="Pfam" id="PF02452">
    <property type="entry name" value="PemK_toxin"/>
    <property type="match status" value="1"/>
</dbReference>
<dbReference type="AlphaFoldDB" id="A0A7W8NFT6"/>
<dbReference type="PANTHER" id="PTHR33988">
    <property type="entry name" value="ENDORIBONUCLEASE MAZF-RELATED"/>
    <property type="match status" value="1"/>
</dbReference>
<comment type="caution">
    <text evidence="2">The sequence shown here is derived from an EMBL/GenBank/DDBJ whole genome shotgun (WGS) entry which is preliminary data.</text>
</comment>
<dbReference type="EC" id="3.1.-.-" evidence="1"/>
<dbReference type="InterPro" id="IPR011067">
    <property type="entry name" value="Plasmid_toxin/cell-grow_inhib"/>
</dbReference>
<comment type="similarity">
    <text evidence="1">Belongs to the PemK/MazF family.</text>
</comment>
<dbReference type="GO" id="GO:0004521">
    <property type="term" value="F:RNA endonuclease activity"/>
    <property type="evidence" value="ECO:0007669"/>
    <property type="project" value="TreeGrafter"/>
</dbReference>
<evidence type="ECO:0000313" key="2">
    <source>
        <dbReference type="EMBL" id="MBB5365789.1"/>
    </source>
</evidence>
<dbReference type="GO" id="GO:0003677">
    <property type="term" value="F:DNA binding"/>
    <property type="evidence" value="ECO:0007669"/>
    <property type="project" value="InterPro"/>
</dbReference>
<evidence type="ECO:0000256" key="1">
    <source>
        <dbReference type="PIRNR" id="PIRNR033490"/>
    </source>
</evidence>
<dbReference type="GO" id="GO:0006402">
    <property type="term" value="P:mRNA catabolic process"/>
    <property type="evidence" value="ECO:0007669"/>
    <property type="project" value="TreeGrafter"/>
</dbReference>
<reference evidence="2 3" key="1">
    <citation type="submission" date="2020-08" db="EMBL/GenBank/DDBJ databases">
        <title>Genomic Encyclopedia of Type Strains, Phase IV (KMG-IV): sequencing the most valuable type-strain genomes for metagenomic binning, comparative biology and taxonomic classification.</title>
        <authorList>
            <person name="Goeker M."/>
        </authorList>
    </citation>
    <scope>NUCLEOTIDE SEQUENCE [LARGE SCALE GENOMIC DNA]</scope>
    <source>
        <strain evidence="2 3">DSM 27939</strain>
    </source>
</reference>
<dbReference type="Proteomes" id="UP000552709">
    <property type="component" value="Unassembled WGS sequence"/>
</dbReference>
<comment type="function">
    <text evidence="1">Toxic component of a type II toxin-antitoxin (TA) system.</text>
</comment>
<proteinExistence type="inferred from homology"/>
<sequence length="116" mass="12665">MQRGEVYFADLNPARGSEANKRRPVLIVSNDGLNRTVARLGRGVITIVPLTSNTERVYNFQVLLPALTSGLPQDSKAQCEQVRSVAAERLTGPAVCRIPSDLMVRVDAALRLHLAL</sequence>
<keyword evidence="3" id="KW-1185">Reference proteome</keyword>
<keyword evidence="1" id="KW-0540">Nuclease</keyword>
<dbReference type="GO" id="GO:0016787">
    <property type="term" value="F:hydrolase activity"/>
    <property type="evidence" value="ECO:0007669"/>
    <property type="project" value="UniProtKB-KW"/>
</dbReference>
<dbReference type="RefSeq" id="WP_184137577.1">
    <property type="nucleotide sequence ID" value="NZ_JACHFL010000022.1"/>
</dbReference>
<dbReference type="SUPFAM" id="SSF50118">
    <property type="entry name" value="Cell growth inhibitor/plasmid maintenance toxic component"/>
    <property type="match status" value="1"/>
</dbReference>
<name>A0A7W8NFT6_9DEIO</name>